<gene>
    <name evidence="1" type="ORF">V6N12_068188</name>
</gene>
<organism evidence="1 2">
    <name type="scientific">Hibiscus sabdariffa</name>
    <name type="common">roselle</name>
    <dbReference type="NCBI Taxonomy" id="183260"/>
    <lineage>
        <taxon>Eukaryota</taxon>
        <taxon>Viridiplantae</taxon>
        <taxon>Streptophyta</taxon>
        <taxon>Embryophyta</taxon>
        <taxon>Tracheophyta</taxon>
        <taxon>Spermatophyta</taxon>
        <taxon>Magnoliopsida</taxon>
        <taxon>eudicotyledons</taxon>
        <taxon>Gunneridae</taxon>
        <taxon>Pentapetalae</taxon>
        <taxon>rosids</taxon>
        <taxon>malvids</taxon>
        <taxon>Malvales</taxon>
        <taxon>Malvaceae</taxon>
        <taxon>Malvoideae</taxon>
        <taxon>Hibiscus</taxon>
    </lineage>
</organism>
<evidence type="ECO:0000313" key="1">
    <source>
        <dbReference type="EMBL" id="KAK8583934.1"/>
    </source>
</evidence>
<protein>
    <submittedName>
        <fullName evidence="1">Uncharacterized protein</fullName>
    </submittedName>
</protein>
<dbReference type="EMBL" id="JBBPBM010000005">
    <property type="protein sequence ID" value="KAK8583934.1"/>
    <property type="molecule type" value="Genomic_DNA"/>
</dbReference>
<evidence type="ECO:0000313" key="2">
    <source>
        <dbReference type="Proteomes" id="UP001472677"/>
    </source>
</evidence>
<accession>A0ABR2FPI8</accession>
<reference evidence="1 2" key="1">
    <citation type="journal article" date="2024" name="G3 (Bethesda)">
        <title>Genome assembly of Hibiscus sabdariffa L. provides insights into metabolisms of medicinal natural products.</title>
        <authorList>
            <person name="Kim T."/>
        </authorList>
    </citation>
    <scope>NUCLEOTIDE SEQUENCE [LARGE SCALE GENOMIC DNA]</scope>
    <source>
        <strain evidence="1">TK-2024</strain>
        <tissue evidence="1">Old leaves</tissue>
    </source>
</reference>
<keyword evidence="2" id="KW-1185">Reference proteome</keyword>
<proteinExistence type="predicted"/>
<sequence>MVRRLRALYYFDKSMCEHTQDDIPHDYEEEVHDPRVCGRFRYCHALLDRRNNTDFTELCNMFRDKLFEESIRFAPWEHEVHGEFKVNRGSEIFNLIDSTCRAEFNKDIDKYLIIVKFGVFRVHDDSYHDDFNDDNVETGFVPASKSSRSVGGGFGFGTRVCPSSMRNKVLGGTLVQDCAWSLGREGSFCFWEDNKKLSIAILSKMQSGSGSWYASYGLCTISTNPCVNIRKMTSHTTTRKKFTR</sequence>
<comment type="caution">
    <text evidence="1">The sequence shown here is derived from an EMBL/GenBank/DDBJ whole genome shotgun (WGS) entry which is preliminary data.</text>
</comment>
<dbReference type="Proteomes" id="UP001472677">
    <property type="component" value="Unassembled WGS sequence"/>
</dbReference>
<name>A0ABR2FPI8_9ROSI</name>